<dbReference type="GO" id="GO:0005886">
    <property type="term" value="C:plasma membrane"/>
    <property type="evidence" value="ECO:0007669"/>
    <property type="project" value="UniProtKB-SubCell"/>
</dbReference>
<dbReference type="InterPro" id="IPR007353">
    <property type="entry name" value="DUF421"/>
</dbReference>
<accession>A0A363NTY8</accession>
<dbReference type="AlphaFoldDB" id="A0A363NTY8"/>
<keyword evidence="5 7" id="KW-1133">Transmembrane helix</keyword>
<keyword evidence="10" id="KW-1185">Reference proteome</keyword>
<evidence type="ECO:0000256" key="7">
    <source>
        <dbReference type="SAM" id="Phobius"/>
    </source>
</evidence>
<feature type="transmembrane region" description="Helical" evidence="7">
    <location>
        <begin position="12"/>
        <end position="31"/>
    </location>
</feature>
<evidence type="ECO:0000313" key="9">
    <source>
        <dbReference type="EMBL" id="PUV24282.1"/>
    </source>
</evidence>
<dbReference type="RefSeq" id="WP_108634210.1">
    <property type="nucleotide sequence ID" value="NZ_QCXX01000003.1"/>
</dbReference>
<evidence type="ECO:0000256" key="4">
    <source>
        <dbReference type="ARBA" id="ARBA00022692"/>
    </source>
</evidence>
<comment type="caution">
    <text evidence="9">The sequence shown here is derived from an EMBL/GenBank/DDBJ whole genome shotgun (WGS) entry which is preliminary data.</text>
</comment>
<dbReference type="EMBL" id="QCXX01000003">
    <property type="protein sequence ID" value="PUV24282.1"/>
    <property type="molecule type" value="Genomic_DNA"/>
</dbReference>
<organism evidence="9 10">
    <name type="scientific">Sphingobacterium athyrii</name>
    <dbReference type="NCBI Taxonomy" id="2152717"/>
    <lineage>
        <taxon>Bacteria</taxon>
        <taxon>Pseudomonadati</taxon>
        <taxon>Bacteroidota</taxon>
        <taxon>Sphingobacteriia</taxon>
        <taxon>Sphingobacteriales</taxon>
        <taxon>Sphingobacteriaceae</taxon>
        <taxon>Sphingobacterium</taxon>
    </lineage>
</organism>
<evidence type="ECO:0000256" key="5">
    <source>
        <dbReference type="ARBA" id="ARBA00022989"/>
    </source>
</evidence>
<dbReference type="PANTHER" id="PTHR34582:SF6">
    <property type="entry name" value="UPF0702 TRANSMEMBRANE PROTEIN YCAP"/>
    <property type="match status" value="1"/>
</dbReference>
<evidence type="ECO:0000313" key="10">
    <source>
        <dbReference type="Proteomes" id="UP000250831"/>
    </source>
</evidence>
<evidence type="ECO:0000256" key="1">
    <source>
        <dbReference type="ARBA" id="ARBA00004651"/>
    </source>
</evidence>
<feature type="domain" description="YetF C-terminal" evidence="8">
    <location>
        <begin position="93"/>
        <end position="160"/>
    </location>
</feature>
<reference evidence="9 10" key="1">
    <citation type="submission" date="2018-04" db="EMBL/GenBank/DDBJ databases">
        <title>Sphingobacterium sp. M46 Genome.</title>
        <authorList>
            <person name="Cheng J."/>
            <person name="Li Y."/>
        </authorList>
    </citation>
    <scope>NUCLEOTIDE SEQUENCE [LARGE SCALE GENOMIC DNA]</scope>
    <source>
        <strain evidence="9 10">M46</strain>
    </source>
</reference>
<evidence type="ECO:0000256" key="6">
    <source>
        <dbReference type="ARBA" id="ARBA00023136"/>
    </source>
</evidence>
<dbReference type="Proteomes" id="UP000250831">
    <property type="component" value="Unassembled WGS sequence"/>
</dbReference>
<evidence type="ECO:0000259" key="8">
    <source>
        <dbReference type="Pfam" id="PF04239"/>
    </source>
</evidence>
<keyword evidence="4 7" id="KW-0812">Transmembrane</keyword>
<keyword evidence="6 7" id="KW-0472">Membrane</keyword>
<dbReference type="PANTHER" id="PTHR34582">
    <property type="entry name" value="UPF0702 TRANSMEMBRANE PROTEIN YCAP"/>
    <property type="match status" value="1"/>
</dbReference>
<comment type="similarity">
    <text evidence="2">Belongs to the UPF0702 family.</text>
</comment>
<dbReference type="Gene3D" id="3.30.240.20">
    <property type="entry name" value="bsu07140 like domains"/>
    <property type="match status" value="1"/>
</dbReference>
<dbReference type="OrthoDB" id="9793799at2"/>
<protein>
    <recommendedName>
        <fullName evidence="8">YetF C-terminal domain-containing protein</fullName>
    </recommendedName>
</protein>
<keyword evidence="3" id="KW-1003">Cell membrane</keyword>
<gene>
    <name evidence="9" type="ORF">DCO56_13075</name>
</gene>
<sequence>MESLFGSGEDLSMIQIGIRAFIMFMVALFLVRLGGIRMLGRKSGVDFVIIIMLGAVLARGIVGASPFMSTVFAGAVMIMINKILVQVSARLPYLGNLVKGKPAVLYKNDQIQWDQMDRLGVSRTDLLTSLRLETHSIHLDEVDIALMEPNGRISFTLKTKA</sequence>
<feature type="transmembrane region" description="Helical" evidence="7">
    <location>
        <begin position="43"/>
        <end position="61"/>
    </location>
</feature>
<name>A0A363NTY8_9SPHI</name>
<dbReference type="Pfam" id="PF04239">
    <property type="entry name" value="DUF421"/>
    <property type="match status" value="1"/>
</dbReference>
<dbReference type="InterPro" id="IPR023090">
    <property type="entry name" value="UPF0702_alpha/beta_dom_sf"/>
</dbReference>
<evidence type="ECO:0000256" key="2">
    <source>
        <dbReference type="ARBA" id="ARBA00006448"/>
    </source>
</evidence>
<proteinExistence type="inferred from homology"/>
<comment type="subcellular location">
    <subcellularLocation>
        <location evidence="1">Cell membrane</location>
        <topology evidence="1">Multi-pass membrane protein</topology>
    </subcellularLocation>
</comment>
<evidence type="ECO:0000256" key="3">
    <source>
        <dbReference type="ARBA" id="ARBA00022475"/>
    </source>
</evidence>